<dbReference type="InterPro" id="IPR046350">
    <property type="entry name" value="Cystatin_sf"/>
</dbReference>
<name>A0A916VI80_9LACO</name>
<gene>
    <name evidence="2" type="ORF">LCB40_09080</name>
</gene>
<dbReference type="EMBL" id="BMAY01000005">
    <property type="protein sequence ID" value="GFZ27028.1"/>
    <property type="molecule type" value="Genomic_DNA"/>
</dbReference>
<evidence type="ECO:0000313" key="2">
    <source>
        <dbReference type="EMBL" id="GFZ27028.1"/>
    </source>
</evidence>
<comment type="caution">
    <text evidence="2">The sequence shown here is derived from an EMBL/GenBank/DDBJ whole genome shotgun (WGS) entry which is preliminary data.</text>
</comment>
<evidence type="ECO:0000313" key="3">
    <source>
        <dbReference type="Proteomes" id="UP000677218"/>
    </source>
</evidence>
<keyword evidence="3" id="KW-1185">Reference proteome</keyword>
<dbReference type="SUPFAM" id="SSF54403">
    <property type="entry name" value="Cystatin/monellin"/>
    <property type="match status" value="2"/>
</dbReference>
<feature type="transmembrane region" description="Helical" evidence="1">
    <location>
        <begin position="12"/>
        <end position="34"/>
    </location>
</feature>
<organism evidence="2 3">
    <name type="scientific">Lactobacillus corticis</name>
    <dbReference type="NCBI Taxonomy" id="2201249"/>
    <lineage>
        <taxon>Bacteria</taxon>
        <taxon>Bacillati</taxon>
        <taxon>Bacillota</taxon>
        <taxon>Bacilli</taxon>
        <taxon>Lactobacillales</taxon>
        <taxon>Lactobacillaceae</taxon>
        <taxon>Lactobacillus</taxon>
    </lineage>
</organism>
<keyword evidence="1" id="KW-0472">Membrane</keyword>
<keyword evidence="1" id="KW-1133">Transmembrane helix</keyword>
<sequence length="165" mass="18815">MSRYGNRRWTKFILWLIAILLLLWIAYTVIFYFAGADRRGNQAAAASVAESKSGITNVQKYYHLDRGVSSYSLKGTNKSGKTFYFIYLPHSKKAYVYPASKGTSEKNIRQKFTSQTKSATIRDINLGWYKGQAVWEVSYNTSQNKLGYAIYTFNDGNRISDVANL</sequence>
<dbReference type="RefSeq" id="WP_212780722.1">
    <property type="nucleotide sequence ID" value="NZ_BMAY01000005.1"/>
</dbReference>
<accession>A0A916VI80</accession>
<proteinExistence type="predicted"/>
<evidence type="ECO:0000256" key="1">
    <source>
        <dbReference type="SAM" id="Phobius"/>
    </source>
</evidence>
<dbReference type="Proteomes" id="UP000677218">
    <property type="component" value="Unassembled WGS sequence"/>
</dbReference>
<keyword evidence="1" id="KW-0812">Transmembrane</keyword>
<dbReference type="AlphaFoldDB" id="A0A916VI80"/>
<dbReference type="Gene3D" id="3.10.450.40">
    <property type="match status" value="1"/>
</dbReference>
<evidence type="ECO:0008006" key="4">
    <source>
        <dbReference type="Google" id="ProtNLM"/>
    </source>
</evidence>
<reference evidence="2" key="1">
    <citation type="submission" date="2020-08" db="EMBL/GenBank/DDBJ databases">
        <title>Taxonomic study for Lactobacillus species isolated from hardwood bark.</title>
        <authorList>
            <person name="Tohno M."/>
            <person name="Tanizawa Y."/>
        </authorList>
    </citation>
    <scope>NUCLEOTIDE SEQUENCE</scope>
    <source>
        <strain evidence="2">B40</strain>
    </source>
</reference>
<protein>
    <recommendedName>
        <fullName evidence="4">DUF5590 domain-containing protein</fullName>
    </recommendedName>
</protein>